<evidence type="ECO:0000259" key="13">
    <source>
        <dbReference type="SMART" id="SM01089"/>
    </source>
</evidence>
<evidence type="ECO:0000256" key="9">
    <source>
        <dbReference type="ARBA" id="ARBA00023136"/>
    </source>
</evidence>
<gene>
    <name evidence="14" type="ORF">Q5P01_018026</name>
</gene>
<dbReference type="InterPro" id="IPR019570">
    <property type="entry name" value="Connexin_CCC"/>
</dbReference>
<keyword evidence="15" id="KW-1185">Reference proteome</keyword>
<keyword evidence="4" id="KW-1003">Cell membrane</keyword>
<evidence type="ECO:0000256" key="8">
    <source>
        <dbReference type="ARBA" id="ARBA00022989"/>
    </source>
</evidence>
<comment type="subcellular location">
    <subcellularLocation>
        <location evidence="1">Cell junction</location>
        <location evidence="1">Gap junction</location>
    </subcellularLocation>
    <subcellularLocation>
        <location evidence="2 10">Cell membrane</location>
        <topology evidence="2 10">Multi-pass membrane protein</topology>
    </subcellularLocation>
</comment>
<evidence type="ECO:0000256" key="7">
    <source>
        <dbReference type="ARBA" id="ARBA00022949"/>
    </source>
</evidence>
<evidence type="ECO:0000313" key="15">
    <source>
        <dbReference type="Proteomes" id="UP001187415"/>
    </source>
</evidence>
<evidence type="ECO:0000256" key="4">
    <source>
        <dbReference type="ARBA" id="ARBA00022475"/>
    </source>
</evidence>
<dbReference type="EMBL" id="JAUPFM010000014">
    <property type="protein sequence ID" value="KAK2830095.1"/>
    <property type="molecule type" value="Genomic_DNA"/>
</dbReference>
<name>A0AA88M3P3_CHASR</name>
<keyword evidence="5 10" id="KW-0812">Transmembrane</keyword>
<feature type="transmembrane region" description="Helical" evidence="11">
    <location>
        <begin position="131"/>
        <end position="153"/>
    </location>
</feature>
<evidence type="ECO:0000256" key="5">
    <source>
        <dbReference type="ARBA" id="ARBA00022692"/>
    </source>
</evidence>
<keyword evidence="7" id="KW-0965">Cell junction</keyword>
<proteinExistence type="inferred from homology"/>
<keyword evidence="6 10" id="KW-0303">Gap junction</keyword>
<evidence type="ECO:0000256" key="1">
    <source>
        <dbReference type="ARBA" id="ARBA00004610"/>
    </source>
</evidence>
<evidence type="ECO:0000256" key="3">
    <source>
        <dbReference type="ARBA" id="ARBA00011455"/>
    </source>
</evidence>
<dbReference type="Pfam" id="PF00029">
    <property type="entry name" value="Connexin"/>
    <property type="match status" value="1"/>
</dbReference>
<evidence type="ECO:0000313" key="14">
    <source>
        <dbReference type="EMBL" id="KAK2830095.1"/>
    </source>
</evidence>
<comment type="similarity">
    <text evidence="10">Belongs to the connexin family.</text>
</comment>
<dbReference type="GO" id="GO:0007267">
    <property type="term" value="P:cell-cell signaling"/>
    <property type="evidence" value="ECO:0007669"/>
    <property type="project" value="TreeGrafter"/>
</dbReference>
<evidence type="ECO:0000259" key="12">
    <source>
        <dbReference type="SMART" id="SM00037"/>
    </source>
</evidence>
<feature type="transmembrane region" description="Helical" evidence="11">
    <location>
        <begin position="20"/>
        <end position="39"/>
    </location>
</feature>
<dbReference type="PROSITE" id="PS00408">
    <property type="entry name" value="CONNEXINS_2"/>
    <property type="match status" value="1"/>
</dbReference>
<sequence>MNWAFLEGLLSGVNKYSTAFGRIWLAIVFIFRLLVFLVACEKVWGDEQKDFDCNTRQPGCHNVCYDHYFPVSYTRLWALQLIFVTCPSLLVTLHVAYREDRERKHRLKHGEGCDPLYDDTGKKRGGLWWTYFLSLLFKITVDAVFVFLLFYIYEATFFPPLVKCSEEPCPNVVDCYIARPTEKKLFTIFMVVTSFVCIFLSLCEVFYLCLKRFRECCRGEDRSMRENSFILTKTPLSERKNSAYKEPVLEKAKMIENINGEAGKESSAPPYSITSISEERGHSKFPIEHEGLNGRLVFLRL</sequence>
<dbReference type="Proteomes" id="UP001187415">
    <property type="component" value="Unassembled WGS sequence"/>
</dbReference>
<comment type="caution">
    <text evidence="14">The sequence shown here is derived from an EMBL/GenBank/DDBJ whole genome shotgun (WGS) entry which is preliminary data.</text>
</comment>
<dbReference type="FunFam" id="1.20.1440.80:FF:000001">
    <property type="entry name" value="Gap junction alpha-1"/>
    <property type="match status" value="1"/>
</dbReference>
<dbReference type="InterPro" id="IPR038359">
    <property type="entry name" value="Connexin_N_sf"/>
</dbReference>
<evidence type="ECO:0000256" key="11">
    <source>
        <dbReference type="SAM" id="Phobius"/>
    </source>
</evidence>
<dbReference type="SMART" id="SM00037">
    <property type="entry name" value="CNX"/>
    <property type="match status" value="1"/>
</dbReference>
<evidence type="ECO:0000256" key="6">
    <source>
        <dbReference type="ARBA" id="ARBA00022868"/>
    </source>
</evidence>
<organism evidence="14 15">
    <name type="scientific">Channa striata</name>
    <name type="common">Snakehead murrel</name>
    <name type="synonym">Ophicephalus striatus</name>
    <dbReference type="NCBI Taxonomy" id="64152"/>
    <lineage>
        <taxon>Eukaryota</taxon>
        <taxon>Metazoa</taxon>
        <taxon>Chordata</taxon>
        <taxon>Craniata</taxon>
        <taxon>Vertebrata</taxon>
        <taxon>Euteleostomi</taxon>
        <taxon>Actinopterygii</taxon>
        <taxon>Neopterygii</taxon>
        <taxon>Teleostei</taxon>
        <taxon>Neoteleostei</taxon>
        <taxon>Acanthomorphata</taxon>
        <taxon>Anabantaria</taxon>
        <taxon>Anabantiformes</taxon>
        <taxon>Channoidei</taxon>
        <taxon>Channidae</taxon>
        <taxon>Channa</taxon>
    </lineage>
</organism>
<comment type="function">
    <text evidence="10">One gap junction consists of a cluster of closely packed pairs of transmembrane channels, the connexons, through which materials of low MW diffuse from one cell to a neighboring cell.</text>
</comment>
<dbReference type="GO" id="GO:0005243">
    <property type="term" value="F:gap junction channel activity"/>
    <property type="evidence" value="ECO:0007669"/>
    <property type="project" value="TreeGrafter"/>
</dbReference>
<feature type="domain" description="Connexin cysteine-rich" evidence="13">
    <location>
        <begin position="141"/>
        <end position="208"/>
    </location>
</feature>
<keyword evidence="8 11" id="KW-1133">Transmembrane helix</keyword>
<dbReference type="InterPro" id="IPR013092">
    <property type="entry name" value="Connexin_N"/>
</dbReference>
<dbReference type="GO" id="GO:0005922">
    <property type="term" value="C:connexin complex"/>
    <property type="evidence" value="ECO:0007669"/>
    <property type="project" value="InterPro"/>
</dbReference>
<evidence type="ECO:0000256" key="2">
    <source>
        <dbReference type="ARBA" id="ARBA00004651"/>
    </source>
</evidence>
<reference evidence="14" key="1">
    <citation type="submission" date="2023-07" db="EMBL/GenBank/DDBJ databases">
        <title>Chromosome-level Genome Assembly of Striped Snakehead (Channa striata).</title>
        <authorList>
            <person name="Liu H."/>
        </authorList>
    </citation>
    <scope>NUCLEOTIDE SEQUENCE</scope>
    <source>
        <strain evidence="14">Gz</strain>
        <tissue evidence="14">Muscle</tissue>
    </source>
</reference>
<dbReference type="PROSITE" id="PS00407">
    <property type="entry name" value="CONNEXINS_1"/>
    <property type="match status" value="1"/>
</dbReference>
<accession>A0AA88M3P3</accession>
<feature type="transmembrane region" description="Helical" evidence="11">
    <location>
        <begin position="186"/>
        <end position="210"/>
    </location>
</feature>
<protein>
    <recommendedName>
        <fullName evidence="10">Gap junction protein</fullName>
    </recommendedName>
</protein>
<comment type="subunit">
    <text evidence="3 10">A connexon is composed of a hexamer of connexins.</text>
</comment>
<dbReference type="PANTHER" id="PTHR11984">
    <property type="entry name" value="CONNEXIN"/>
    <property type="match status" value="1"/>
</dbReference>
<feature type="domain" description="Connexin N-terminal" evidence="12">
    <location>
        <begin position="42"/>
        <end position="75"/>
    </location>
</feature>
<dbReference type="PRINTS" id="PR00206">
    <property type="entry name" value="CONNEXIN"/>
</dbReference>
<keyword evidence="9 11" id="KW-0472">Membrane</keyword>
<dbReference type="InterPro" id="IPR000500">
    <property type="entry name" value="Connexin"/>
</dbReference>
<dbReference type="Gene3D" id="1.20.1440.80">
    <property type="entry name" value="Gap junction channel protein cysteine-rich domain"/>
    <property type="match status" value="1"/>
</dbReference>
<dbReference type="PANTHER" id="PTHR11984:SF29">
    <property type="entry name" value="GAP JUNCTION BETA-5 PROTEIN"/>
    <property type="match status" value="1"/>
</dbReference>
<dbReference type="AlphaFoldDB" id="A0AA88M3P3"/>
<feature type="transmembrane region" description="Helical" evidence="11">
    <location>
        <begin position="77"/>
        <end position="97"/>
    </location>
</feature>
<dbReference type="SMART" id="SM01089">
    <property type="entry name" value="Connexin_CCC"/>
    <property type="match status" value="1"/>
</dbReference>
<evidence type="ECO:0000256" key="10">
    <source>
        <dbReference type="RuleBase" id="RU000630"/>
    </source>
</evidence>
<dbReference type="InterPro" id="IPR017990">
    <property type="entry name" value="Connexin_CS"/>
</dbReference>